<dbReference type="AlphaFoldDB" id="A0A2N7VJ69"/>
<evidence type="ECO:0000256" key="1">
    <source>
        <dbReference type="SAM" id="MobiDB-lite"/>
    </source>
</evidence>
<gene>
    <name evidence="2" type="ORF">C0Z18_20785</name>
</gene>
<proteinExistence type="predicted"/>
<keyword evidence="3" id="KW-1185">Reference proteome</keyword>
<evidence type="ECO:0000313" key="3">
    <source>
        <dbReference type="Proteomes" id="UP000235616"/>
    </source>
</evidence>
<feature type="compositionally biased region" description="Basic and acidic residues" evidence="1">
    <location>
        <begin position="44"/>
        <end position="62"/>
    </location>
</feature>
<protein>
    <submittedName>
        <fullName evidence="2">Uncharacterized protein</fullName>
    </submittedName>
</protein>
<dbReference type="EMBL" id="PNYA01000020">
    <property type="protein sequence ID" value="PMS17205.1"/>
    <property type="molecule type" value="Genomic_DNA"/>
</dbReference>
<name>A0A2N7VJ69_9BURK</name>
<comment type="caution">
    <text evidence="2">The sequence shown here is derived from an EMBL/GenBank/DDBJ whole genome shotgun (WGS) entry which is preliminary data.</text>
</comment>
<organism evidence="2 3">
    <name type="scientific">Trinickia dabaoshanensis</name>
    <dbReference type="NCBI Taxonomy" id="564714"/>
    <lineage>
        <taxon>Bacteria</taxon>
        <taxon>Pseudomonadati</taxon>
        <taxon>Pseudomonadota</taxon>
        <taxon>Betaproteobacteria</taxon>
        <taxon>Burkholderiales</taxon>
        <taxon>Burkholderiaceae</taxon>
        <taxon>Trinickia</taxon>
    </lineage>
</organism>
<sequence>MGRPIAAIETIERRQALGHLHSIAQRRAGALIPIKLSAPAAGEDGNHRPRAQARDTRHAAPL</sequence>
<feature type="region of interest" description="Disordered" evidence="1">
    <location>
        <begin position="38"/>
        <end position="62"/>
    </location>
</feature>
<reference evidence="2 3" key="1">
    <citation type="submission" date="2018-01" db="EMBL/GenBank/DDBJ databases">
        <title>Whole genome analyses suggest that Burkholderia sensu lato contains two further novel genera in the rhizoxinica-symbiotica group Mycetohabitans gen. nov., and Trinickia gen. nov.: implications for the evolution of diazotrophy and nodulation in the Burkholderiaceae.</title>
        <authorList>
            <person name="Estrada-de los Santos P."/>
            <person name="Palmer M."/>
            <person name="Chavez-Ramirez B."/>
            <person name="Beukes C."/>
            <person name="Steenkamp E.T."/>
            <person name="Hirsch A.M."/>
            <person name="Manyaka P."/>
            <person name="Maluk M."/>
            <person name="Lafos M."/>
            <person name="Crook M."/>
            <person name="Gross E."/>
            <person name="Simon M.F."/>
            <person name="Bueno dos Reis Junior F."/>
            <person name="Poole P.S."/>
            <person name="Venter S.N."/>
            <person name="James E.K."/>
        </authorList>
    </citation>
    <scope>NUCLEOTIDE SEQUENCE [LARGE SCALE GENOMIC DNA]</scope>
    <source>
        <strain evidence="2 3">GIMN1.004</strain>
    </source>
</reference>
<accession>A0A2N7VJ69</accession>
<dbReference type="Proteomes" id="UP000235616">
    <property type="component" value="Unassembled WGS sequence"/>
</dbReference>
<evidence type="ECO:0000313" key="2">
    <source>
        <dbReference type="EMBL" id="PMS17205.1"/>
    </source>
</evidence>